<dbReference type="GO" id="GO:0016787">
    <property type="term" value="F:hydrolase activity"/>
    <property type="evidence" value="ECO:0007669"/>
    <property type="project" value="UniProtKB-KW"/>
</dbReference>
<comment type="caution">
    <text evidence="1">The sequence shown here is derived from an EMBL/GenBank/DDBJ whole genome shotgun (WGS) entry which is preliminary data.</text>
</comment>
<accession>A0ABV4CBG2</accession>
<name>A0ABV4CBG2_9PSEU</name>
<evidence type="ECO:0000313" key="1">
    <source>
        <dbReference type="EMBL" id="MEY8038450.1"/>
    </source>
</evidence>
<proteinExistence type="predicted"/>
<dbReference type="InterPro" id="IPR006439">
    <property type="entry name" value="HAD-SF_hydro_IA"/>
</dbReference>
<dbReference type="Gene3D" id="3.40.50.1000">
    <property type="entry name" value="HAD superfamily/HAD-like"/>
    <property type="match status" value="1"/>
</dbReference>
<sequence>MSPSDAAVRAVIFDYGGVLTTSGRAAIRSWTRQEGVRPETYSAALKEWLSRSAPPGTPIHRLELGEIGAAEFNALLAARLRTTEDGPVSPDGLLGRIFAHMRPEPVMHDLVRRLRAHGVRTALLSNSWGNAYPRELLDELFEDAVISGEVGLRKPDPRIYRLALDRLGLDADQVVFVDDGAPNVEAAEHLGIRCVLHTGAADTLARFAELVPALPPTRHHQEAR</sequence>
<reference evidence="1 2" key="1">
    <citation type="submission" date="2024-08" db="EMBL/GenBank/DDBJ databases">
        <title>Genome mining of Saccharopolyspora cebuensis PGLac3 from Nigerian medicinal plant.</title>
        <authorList>
            <person name="Ezeobiora C.E."/>
            <person name="Igbokwe N.H."/>
            <person name="Amin D.H."/>
            <person name="Mendie U.E."/>
        </authorList>
    </citation>
    <scope>NUCLEOTIDE SEQUENCE [LARGE SCALE GENOMIC DNA]</scope>
    <source>
        <strain evidence="1 2">PGLac3</strain>
    </source>
</reference>
<keyword evidence="1" id="KW-0378">Hydrolase</keyword>
<dbReference type="PANTHER" id="PTHR47829:SF1">
    <property type="entry name" value="HAD FAMILY PHOSPHATASE"/>
    <property type="match status" value="1"/>
</dbReference>
<dbReference type="SFLD" id="SFLDG01129">
    <property type="entry name" value="C1.5:_HAD__Beta-PGM__Phosphata"/>
    <property type="match status" value="1"/>
</dbReference>
<dbReference type="SUPFAM" id="SSF56784">
    <property type="entry name" value="HAD-like"/>
    <property type="match status" value="1"/>
</dbReference>
<dbReference type="RefSeq" id="WP_369774567.1">
    <property type="nucleotide sequence ID" value="NZ_JBGEHV010000004.1"/>
</dbReference>
<organism evidence="1 2">
    <name type="scientific">Saccharopolyspora cebuensis</name>
    <dbReference type="NCBI Taxonomy" id="418759"/>
    <lineage>
        <taxon>Bacteria</taxon>
        <taxon>Bacillati</taxon>
        <taxon>Actinomycetota</taxon>
        <taxon>Actinomycetes</taxon>
        <taxon>Pseudonocardiales</taxon>
        <taxon>Pseudonocardiaceae</taxon>
        <taxon>Saccharopolyspora</taxon>
    </lineage>
</organism>
<gene>
    <name evidence="1" type="ORF">AB8O55_03505</name>
</gene>
<dbReference type="Proteomes" id="UP001564626">
    <property type="component" value="Unassembled WGS sequence"/>
</dbReference>
<dbReference type="InterPro" id="IPR023198">
    <property type="entry name" value="PGP-like_dom2"/>
</dbReference>
<evidence type="ECO:0000313" key="2">
    <source>
        <dbReference type="Proteomes" id="UP001564626"/>
    </source>
</evidence>
<dbReference type="Gene3D" id="1.10.150.240">
    <property type="entry name" value="Putative phosphatase, domain 2"/>
    <property type="match status" value="1"/>
</dbReference>
<dbReference type="NCBIfam" id="TIGR01549">
    <property type="entry name" value="HAD-SF-IA-v1"/>
    <property type="match status" value="1"/>
</dbReference>
<dbReference type="Pfam" id="PF00702">
    <property type="entry name" value="Hydrolase"/>
    <property type="match status" value="1"/>
</dbReference>
<keyword evidence="2" id="KW-1185">Reference proteome</keyword>
<dbReference type="NCBIfam" id="TIGR01509">
    <property type="entry name" value="HAD-SF-IA-v3"/>
    <property type="match status" value="1"/>
</dbReference>
<dbReference type="EMBL" id="JBGEHV010000004">
    <property type="protein sequence ID" value="MEY8038450.1"/>
    <property type="molecule type" value="Genomic_DNA"/>
</dbReference>
<dbReference type="InterPro" id="IPR023214">
    <property type="entry name" value="HAD_sf"/>
</dbReference>
<dbReference type="InterPro" id="IPR036412">
    <property type="entry name" value="HAD-like_sf"/>
</dbReference>
<dbReference type="SFLD" id="SFLDS00003">
    <property type="entry name" value="Haloacid_Dehalogenase"/>
    <property type="match status" value="1"/>
</dbReference>
<dbReference type="InterPro" id="IPR052898">
    <property type="entry name" value="ACAD10-like"/>
</dbReference>
<protein>
    <submittedName>
        <fullName evidence="1">HAD family hydrolase</fullName>
    </submittedName>
</protein>
<dbReference type="CDD" id="cd02603">
    <property type="entry name" value="HAD_sEH-N_like"/>
    <property type="match status" value="1"/>
</dbReference>
<dbReference type="PANTHER" id="PTHR47829">
    <property type="entry name" value="HYDROLASE, PUTATIVE (AFU_ORTHOLOGUE AFUA_1G12880)-RELATED"/>
    <property type="match status" value="1"/>
</dbReference>
<dbReference type="PRINTS" id="PR00413">
    <property type="entry name" value="HADHALOGNASE"/>
</dbReference>